<dbReference type="AlphaFoldDB" id="A0A367VK17"/>
<name>A0A367VK17_9PROT</name>
<accession>A0A367VK17</accession>
<dbReference type="EMBL" id="JPWB01000001">
    <property type="protein sequence ID" value="RCK25578.1"/>
    <property type="molecule type" value="Genomic_DNA"/>
</dbReference>
<protein>
    <submittedName>
        <fullName evidence="1">Uncharacterized protein</fullName>
    </submittedName>
</protein>
<evidence type="ECO:0000313" key="2">
    <source>
        <dbReference type="Proteomes" id="UP000253061"/>
    </source>
</evidence>
<sequence>MNYAMDIQGSAALSICESTLICLGDLGILGAGDIAGILEDAKNAHIAVPKQVSTQTDHQAVHNLIDRIIKGGNALKLG</sequence>
<reference evidence="1 2" key="1">
    <citation type="submission" date="2014-07" db="EMBL/GenBank/DDBJ databases">
        <title>Draft genome sequence of Thalassospira profundimaris R8-17.</title>
        <authorList>
            <person name="Lai Q."/>
            <person name="Shao Z."/>
        </authorList>
    </citation>
    <scope>NUCLEOTIDE SEQUENCE [LARGE SCALE GENOMIC DNA]</scope>
    <source>
        <strain evidence="1 2">R8-17</strain>
    </source>
</reference>
<organism evidence="1 2">
    <name type="scientific">Thalassospira profundimaris</name>
    <dbReference type="NCBI Taxonomy" id="502049"/>
    <lineage>
        <taxon>Bacteria</taxon>
        <taxon>Pseudomonadati</taxon>
        <taxon>Pseudomonadota</taxon>
        <taxon>Alphaproteobacteria</taxon>
        <taxon>Rhodospirillales</taxon>
        <taxon>Thalassospiraceae</taxon>
        <taxon>Thalassospira</taxon>
    </lineage>
</organism>
<evidence type="ECO:0000313" key="1">
    <source>
        <dbReference type="EMBL" id="RCK25578.1"/>
    </source>
</evidence>
<dbReference type="RefSeq" id="WP_062956352.1">
    <property type="nucleotide sequence ID" value="NZ_JPWB01000001.1"/>
</dbReference>
<gene>
    <name evidence="1" type="ORF">TH6_02940</name>
</gene>
<proteinExistence type="predicted"/>
<dbReference type="Proteomes" id="UP000253061">
    <property type="component" value="Unassembled WGS sequence"/>
</dbReference>
<comment type="caution">
    <text evidence="1">The sequence shown here is derived from an EMBL/GenBank/DDBJ whole genome shotgun (WGS) entry which is preliminary data.</text>
</comment>